<accession>A0A843WHA7</accession>
<dbReference type="Gene3D" id="3.80.10.10">
    <property type="entry name" value="Ribonuclease Inhibitor"/>
    <property type="match status" value="3"/>
</dbReference>
<dbReference type="AlphaFoldDB" id="A0A843WHA7"/>
<dbReference type="PRINTS" id="PR00019">
    <property type="entry name" value="LEURICHRPT"/>
</dbReference>
<keyword evidence="1" id="KW-0433">Leucine-rich repeat</keyword>
<feature type="chain" id="PRO_5032537559" evidence="3">
    <location>
        <begin position="33"/>
        <end position="449"/>
    </location>
</feature>
<keyword evidence="3" id="KW-0732">Signal</keyword>
<dbReference type="InterPro" id="IPR032675">
    <property type="entry name" value="LRR_dom_sf"/>
</dbReference>
<keyword evidence="2" id="KW-0677">Repeat</keyword>
<organism evidence="4 5">
    <name type="scientific">Colocasia esculenta</name>
    <name type="common">Wild taro</name>
    <name type="synonym">Arum esculentum</name>
    <dbReference type="NCBI Taxonomy" id="4460"/>
    <lineage>
        <taxon>Eukaryota</taxon>
        <taxon>Viridiplantae</taxon>
        <taxon>Streptophyta</taxon>
        <taxon>Embryophyta</taxon>
        <taxon>Tracheophyta</taxon>
        <taxon>Spermatophyta</taxon>
        <taxon>Magnoliopsida</taxon>
        <taxon>Liliopsida</taxon>
        <taxon>Araceae</taxon>
        <taxon>Aroideae</taxon>
        <taxon>Colocasieae</taxon>
        <taxon>Colocasia</taxon>
    </lineage>
</organism>
<evidence type="ECO:0000313" key="4">
    <source>
        <dbReference type="EMBL" id="MQM06887.1"/>
    </source>
</evidence>
<evidence type="ECO:0000313" key="5">
    <source>
        <dbReference type="Proteomes" id="UP000652761"/>
    </source>
</evidence>
<feature type="signal peptide" evidence="3">
    <location>
        <begin position="1"/>
        <end position="32"/>
    </location>
</feature>
<name>A0A843WHA7_COLES</name>
<evidence type="ECO:0000256" key="1">
    <source>
        <dbReference type="ARBA" id="ARBA00022614"/>
    </source>
</evidence>
<dbReference type="SMART" id="SM00369">
    <property type="entry name" value="LRR_TYP"/>
    <property type="match status" value="2"/>
</dbReference>
<dbReference type="InterPro" id="IPR001611">
    <property type="entry name" value="Leu-rich_rpt"/>
</dbReference>
<evidence type="ECO:0000256" key="3">
    <source>
        <dbReference type="SAM" id="SignalP"/>
    </source>
</evidence>
<dbReference type="SUPFAM" id="SSF52058">
    <property type="entry name" value="L domain-like"/>
    <property type="match status" value="1"/>
</dbReference>
<keyword evidence="5" id="KW-1185">Reference proteome</keyword>
<dbReference type="PANTHER" id="PTHR48009">
    <property type="entry name" value="LEUCINE-RICH REPEAT (LRR) FAMILY PROTEIN"/>
    <property type="match status" value="1"/>
</dbReference>
<dbReference type="PROSITE" id="PS51450">
    <property type="entry name" value="LRR"/>
    <property type="match status" value="1"/>
</dbReference>
<dbReference type="InterPro" id="IPR053213">
    <property type="entry name" value="RLP29"/>
</dbReference>
<comment type="caution">
    <text evidence="4">The sequence shown here is derived from an EMBL/GenBank/DDBJ whole genome shotgun (WGS) entry which is preliminary data.</text>
</comment>
<reference evidence="4" key="1">
    <citation type="submission" date="2017-07" db="EMBL/GenBank/DDBJ databases">
        <title>Taro Niue Genome Assembly and Annotation.</title>
        <authorList>
            <person name="Atibalentja N."/>
            <person name="Keating K."/>
            <person name="Fields C.J."/>
        </authorList>
    </citation>
    <scope>NUCLEOTIDE SEQUENCE</scope>
    <source>
        <strain evidence="4">Niue_2</strain>
        <tissue evidence="4">Leaf</tissue>
    </source>
</reference>
<protein>
    <submittedName>
        <fullName evidence="4">Uncharacterized protein</fullName>
    </submittedName>
</protein>
<evidence type="ECO:0000256" key="2">
    <source>
        <dbReference type="ARBA" id="ARBA00022737"/>
    </source>
</evidence>
<gene>
    <name evidence="4" type="ORF">Taro_039720</name>
</gene>
<dbReference type="Pfam" id="PF13855">
    <property type="entry name" value="LRR_8"/>
    <property type="match status" value="1"/>
</dbReference>
<dbReference type="EMBL" id="NMUH01003733">
    <property type="protein sequence ID" value="MQM06887.1"/>
    <property type="molecule type" value="Genomic_DNA"/>
</dbReference>
<dbReference type="OrthoDB" id="676979at2759"/>
<sequence length="449" mass="47748">MGWIHGDAAHHLLALTVAILLFLHGLLRPAAAKTFPGDAEALRQLKEAVDPSSVPPGSCINSWVFSTADPCDALYSANQFTCGFRCDAVDPAGLARVTDISLDSAGYSGSLSPAVWIMPFLQTLEAPDNRFFGPIPPPPPPADLRQLRRVTLSGNAFSGGIPVANFPSLEELYLDGNLLSGPMPVPMTSFPSLRHLEVQRNNLSGAFPDLSAMAALTYFDASDNNLSGRMPSGPALPRSLVELSARNNALEGPLPADLATGLPSLQVLDLSHNRLGGRVPSSLFAHQALQQLTLSYNQFTSLESSPPLWGWWRRMVATGNSGLVAVDLGHNHLAGTLPLGWVRAMPKLTALSLEENLFTGMIPTEYAVRVAGARAGAGADGATPLARLMLAGNYLYGPIPSPLTGVKEGEATVSLADNCLFRCPDAFFFCQGADQKQPSTCRDFNPVIP</sequence>
<proteinExistence type="predicted"/>
<dbReference type="Proteomes" id="UP000652761">
    <property type="component" value="Unassembled WGS sequence"/>
</dbReference>
<dbReference type="InterPro" id="IPR003591">
    <property type="entry name" value="Leu-rich_rpt_typical-subtyp"/>
</dbReference>
<dbReference type="PANTHER" id="PTHR48009:SF7">
    <property type="entry name" value="LEUCINE-RICH REPEAT (LRR) FAMILY PROTEIN"/>
    <property type="match status" value="1"/>
</dbReference>